<dbReference type="EMBL" id="JABFDY010000025">
    <property type="protein sequence ID" value="KAF7688562.1"/>
    <property type="molecule type" value="Genomic_DNA"/>
</dbReference>
<evidence type="ECO:0000256" key="1">
    <source>
        <dbReference type="ARBA" id="ARBA00022737"/>
    </source>
</evidence>
<dbReference type="PROSITE" id="PS50853">
    <property type="entry name" value="FN3"/>
    <property type="match status" value="2"/>
</dbReference>
<dbReference type="Gene3D" id="1.25.10.10">
    <property type="entry name" value="Leucine-rich Repeat Variant"/>
    <property type="match status" value="2"/>
</dbReference>
<dbReference type="InterPro" id="IPR016024">
    <property type="entry name" value="ARM-type_fold"/>
</dbReference>
<dbReference type="InterPro" id="IPR011989">
    <property type="entry name" value="ARM-like"/>
</dbReference>
<feature type="domain" description="Fibronectin type-III" evidence="2">
    <location>
        <begin position="372"/>
        <end position="456"/>
    </location>
</feature>
<dbReference type="CDD" id="cd00063">
    <property type="entry name" value="FN3"/>
    <property type="match status" value="2"/>
</dbReference>
<dbReference type="InterPro" id="IPR036116">
    <property type="entry name" value="FN3_sf"/>
</dbReference>
<feature type="domain" description="Fibronectin type-III" evidence="2">
    <location>
        <begin position="460"/>
        <end position="544"/>
    </location>
</feature>
<gene>
    <name evidence="3" type="ORF">HF521_013369</name>
</gene>
<dbReference type="Proteomes" id="UP000606274">
    <property type="component" value="Unassembled WGS sequence"/>
</dbReference>
<dbReference type="AlphaFoldDB" id="A0A8T0A989"/>
<dbReference type="InterPro" id="IPR003961">
    <property type="entry name" value="FN3_dom"/>
</dbReference>
<organism evidence="3 4">
    <name type="scientific">Silurus meridionalis</name>
    <name type="common">Southern catfish</name>
    <name type="synonym">Silurus soldatovi meridionalis</name>
    <dbReference type="NCBI Taxonomy" id="175797"/>
    <lineage>
        <taxon>Eukaryota</taxon>
        <taxon>Metazoa</taxon>
        <taxon>Chordata</taxon>
        <taxon>Craniata</taxon>
        <taxon>Vertebrata</taxon>
        <taxon>Euteleostomi</taxon>
        <taxon>Actinopterygii</taxon>
        <taxon>Neopterygii</taxon>
        <taxon>Teleostei</taxon>
        <taxon>Ostariophysi</taxon>
        <taxon>Siluriformes</taxon>
        <taxon>Siluridae</taxon>
        <taxon>Silurus</taxon>
    </lineage>
</organism>
<keyword evidence="1" id="KW-0677">Repeat</keyword>
<dbReference type="SUPFAM" id="SSF48371">
    <property type="entry name" value="ARM repeat"/>
    <property type="match status" value="1"/>
</dbReference>
<accession>A0A8T0A989</accession>
<name>A0A8T0A989_SILME</name>
<evidence type="ECO:0000313" key="4">
    <source>
        <dbReference type="Proteomes" id="UP000606274"/>
    </source>
</evidence>
<comment type="caution">
    <text evidence="3">The sequence shown here is derived from an EMBL/GenBank/DDBJ whole genome shotgun (WGS) entry which is preliminary data.</text>
</comment>
<dbReference type="InterPro" id="IPR050991">
    <property type="entry name" value="ECM_Regulatory_Proteins"/>
</dbReference>
<dbReference type="InterPro" id="IPR013783">
    <property type="entry name" value="Ig-like_fold"/>
</dbReference>
<dbReference type="SMART" id="SM00060">
    <property type="entry name" value="FN3"/>
    <property type="match status" value="2"/>
</dbReference>
<dbReference type="Gene3D" id="2.60.40.10">
    <property type="entry name" value="Immunoglobulins"/>
    <property type="match status" value="2"/>
</dbReference>
<dbReference type="SUPFAM" id="SSF49265">
    <property type="entry name" value="Fibronectin type III"/>
    <property type="match status" value="1"/>
</dbReference>
<sequence>MLFEKETILKKHHEWMTGDSDLCQALGQLLSNDEPDVVLSAAGAVATSVESPSGLQQLLQEHVVFSQVLERVACLLNHERERVVNSATLILARLSLYEPACQKLLCHPSASMIFKRLVQCLTHSRTDTAMNASFTIGCLFGCEQSRCLILAEAKEQKLMSGLETLLSNGVESEAGQTACFALSCLASKDDGHALLIESPSLPGLLDSLLSLLRSGDPDSIWFAAMTVRAFVSRPNGVTQVREHGALEEKLKRLSVSPSTSSELQEELGACLRKLKRLPKPSPVTIRHQSMACVTSWEKIKPESGLEVTYCLFDGDTMLYRGPWCQITIPYSHIQHKQPLSLRLNLSTLDGDMSPFSEPVEIRVEGLGLKPGPPQDLCVTSCTATEVRLKWAGPDGDVKPRSFQVYCDDMLLETTRELGATVSSLSPSTTYTVSICTLGPGDACSSRCSITIRTADAQDHAPSGVAVAVLGCHKLQIIWAAPEVPLGRLFLYELRVNGCVVYSGRECIHTMRHLTANTSYTCTVTAITSRGRYQSQAVTKRTAKDEYVNTNRGLCSPKCQTFARCPARETSEVTNRGRKLLFMPTSDQIKSSRMKSEEKSVGLVAHLDAEAQLNNIRNSSNTRVVPSERHIMLAFRRSSASSSSHPVHPRPKINPVVLQSCRAEKAALDKGRLPIINPRITENVRLLQPVSYNWSDLNPTHHHQRTPHRKRFVIGSRANSRLKGKRFTVWKQVEDLII</sequence>
<evidence type="ECO:0000313" key="3">
    <source>
        <dbReference type="EMBL" id="KAF7688562.1"/>
    </source>
</evidence>
<dbReference type="PANTHER" id="PTHR46708">
    <property type="entry name" value="TENASCIN"/>
    <property type="match status" value="1"/>
</dbReference>
<proteinExistence type="predicted"/>
<protein>
    <recommendedName>
        <fullName evidence="2">Fibronectin type-III domain-containing protein</fullName>
    </recommendedName>
</protein>
<reference evidence="3" key="1">
    <citation type="submission" date="2020-08" db="EMBL/GenBank/DDBJ databases">
        <title>Chromosome-level assembly of Southern catfish (Silurus meridionalis) provides insights into visual adaptation to the nocturnal and benthic lifestyles.</title>
        <authorList>
            <person name="Zhang Y."/>
            <person name="Wang D."/>
            <person name="Peng Z."/>
        </authorList>
    </citation>
    <scope>NUCLEOTIDE SEQUENCE</scope>
    <source>
        <strain evidence="3">SWU-2019-XX</strain>
        <tissue evidence="3">Muscle</tissue>
    </source>
</reference>
<evidence type="ECO:0000259" key="2">
    <source>
        <dbReference type="PROSITE" id="PS50853"/>
    </source>
</evidence>
<keyword evidence="4" id="KW-1185">Reference proteome</keyword>
<dbReference type="Pfam" id="PF00041">
    <property type="entry name" value="fn3"/>
    <property type="match status" value="1"/>
</dbReference>
<dbReference type="PANTHER" id="PTHR46708:SF2">
    <property type="entry name" value="FIBRONECTIN TYPE-III DOMAIN-CONTAINING PROTEIN"/>
    <property type="match status" value="1"/>
</dbReference>